<evidence type="ECO:0000313" key="5">
    <source>
        <dbReference type="EMBL" id="KAL3783173.1"/>
    </source>
</evidence>
<evidence type="ECO:0000256" key="3">
    <source>
        <dbReference type="SAM" id="SignalP"/>
    </source>
</evidence>
<dbReference type="GO" id="GO:0016491">
    <property type="term" value="F:oxidoreductase activity"/>
    <property type="evidence" value="ECO:0007669"/>
    <property type="project" value="UniProtKB-KW"/>
</dbReference>
<comment type="caution">
    <text evidence="5">The sequence shown here is derived from an EMBL/GenBank/DDBJ whole genome shotgun (WGS) entry which is preliminary data.</text>
</comment>
<dbReference type="AlphaFoldDB" id="A0ABD3P5R4"/>
<dbReference type="PANTHER" id="PTHR13847:SF289">
    <property type="entry name" value="GLYCINE OXIDASE"/>
    <property type="match status" value="1"/>
</dbReference>
<dbReference type="SUPFAM" id="SSF54373">
    <property type="entry name" value="FAD-linked reductases, C-terminal domain"/>
    <property type="match status" value="1"/>
</dbReference>
<protein>
    <recommendedName>
        <fullName evidence="4">FAD dependent oxidoreductase domain-containing protein</fullName>
    </recommendedName>
</protein>
<keyword evidence="3" id="KW-0732">Signal</keyword>
<evidence type="ECO:0000313" key="6">
    <source>
        <dbReference type="Proteomes" id="UP001530400"/>
    </source>
</evidence>
<dbReference type="EMBL" id="JALLPJ020000778">
    <property type="protein sequence ID" value="KAL3783173.1"/>
    <property type="molecule type" value="Genomic_DNA"/>
</dbReference>
<evidence type="ECO:0000259" key="4">
    <source>
        <dbReference type="Pfam" id="PF01266"/>
    </source>
</evidence>
<dbReference type="InterPro" id="IPR036188">
    <property type="entry name" value="FAD/NAD-bd_sf"/>
</dbReference>
<feature type="compositionally biased region" description="Polar residues" evidence="2">
    <location>
        <begin position="704"/>
        <end position="723"/>
    </location>
</feature>
<dbReference type="SUPFAM" id="SSF51905">
    <property type="entry name" value="FAD/NAD(P)-binding domain"/>
    <property type="match status" value="1"/>
</dbReference>
<keyword evidence="6" id="KW-1185">Reference proteome</keyword>
<dbReference type="Gene3D" id="3.50.50.60">
    <property type="entry name" value="FAD/NAD(P)-binding domain"/>
    <property type="match status" value="2"/>
</dbReference>
<dbReference type="PANTHER" id="PTHR13847">
    <property type="entry name" value="SARCOSINE DEHYDROGENASE-RELATED"/>
    <property type="match status" value="1"/>
</dbReference>
<evidence type="ECO:0000256" key="1">
    <source>
        <dbReference type="ARBA" id="ARBA00023002"/>
    </source>
</evidence>
<dbReference type="Proteomes" id="UP001530400">
    <property type="component" value="Unassembled WGS sequence"/>
</dbReference>
<keyword evidence="1" id="KW-0560">Oxidoreductase</keyword>
<dbReference type="Pfam" id="PF01266">
    <property type="entry name" value="DAO"/>
    <property type="match status" value="2"/>
</dbReference>
<name>A0ABD3P5R4_9STRA</name>
<evidence type="ECO:0000256" key="2">
    <source>
        <dbReference type="SAM" id="MobiDB-lite"/>
    </source>
</evidence>
<reference evidence="5 6" key="1">
    <citation type="submission" date="2024-10" db="EMBL/GenBank/DDBJ databases">
        <title>Updated reference genomes for cyclostephanoid diatoms.</title>
        <authorList>
            <person name="Roberts W.R."/>
            <person name="Alverson A.J."/>
        </authorList>
    </citation>
    <scope>NUCLEOTIDE SEQUENCE [LARGE SCALE GENOMIC DNA]</scope>
    <source>
        <strain evidence="5 6">AJA010-31</strain>
    </source>
</reference>
<dbReference type="Gene3D" id="3.30.9.10">
    <property type="entry name" value="D-Amino Acid Oxidase, subunit A, domain 2"/>
    <property type="match status" value="1"/>
</dbReference>
<sequence>MLSPLLLLLAAPISVSAFLQPPTSQTKSHHVTSTSTSVLKSHNNIHRDILIIGSGLAGLSIAHHIATSDTKRHITILERESPTQQHKKTTAGSFAAAGMLAPQSERMPSGPYLDLCLASREMFGEFVRSVEGGAKEALEGGDGEWLWDLVNDSHHFKDTRDGSKTTSRNSSSRNKLKPWETGFHSTGGFLAPAFAGDAVATWSPQPHSGTAYWLDDIQIRELEPLLHPNVIGGWWFPEDASVDARRLTCALRAACVGLGVDILSGEQYAVNSLEMSAGKCTGVHLSNGRVYSANVVVVANGSWMKNLLPVPIVPHKGQSFSLRMPENQPPLLNRVLFAQDTYIVPKADGRIIVGATVEPGRFDGDVTPEGMLHCLHEATRLCPSLKELPIEETWAGLRPTTPDKSPILGSTLFENVFVAGGYWRNGVLLAPKTGQLVGDLIVHDGDVSKLSTEDAALLNAFRWDRFTQEGGGAKLAANARYASSLYPVHKRSSTGVSSAVGTELGFYEGASAARGDREQDRQSMFGLSEVEDGRLEKAARMGVSDAGAFDFSSVNINAWMDEDFGESENDGEEKSVAVAAADDNDVLTASSVNEDLQSIKEQSTADNEEALDATPVDMSNLSSIYEQIMANKAKSAESLEMGQDTTEQKPDFPFRIYHVDKKTREATMVPPYTQPGEFMRMKEEGKLKPTDEFQVAEEEGGDSRSISAAQSIESTDSSQTTTYDGYSAIREAYGEGSSEEETAAATRAARMRNRVKTSEIDESAIGVMSFEASKSADDYNDSTVESKAPLLIETNTESPIKPIVINGVSNGQTKSTILSSTVTDDDASNETTFDGYTAIQEANSSESREDELEKMRAMRMKNRIKSSDLESLF</sequence>
<dbReference type="InterPro" id="IPR006076">
    <property type="entry name" value="FAD-dep_OxRdtase"/>
</dbReference>
<feature type="domain" description="FAD dependent oxidoreductase" evidence="4">
    <location>
        <begin position="48"/>
        <end position="128"/>
    </location>
</feature>
<feature type="chain" id="PRO_5044743779" description="FAD dependent oxidoreductase domain-containing protein" evidence="3">
    <location>
        <begin position="18"/>
        <end position="873"/>
    </location>
</feature>
<feature type="compositionally biased region" description="Low complexity" evidence="2">
    <location>
        <begin position="164"/>
        <end position="173"/>
    </location>
</feature>
<feature type="region of interest" description="Disordered" evidence="2">
    <location>
        <begin position="157"/>
        <end position="177"/>
    </location>
</feature>
<feature type="signal peptide" evidence="3">
    <location>
        <begin position="1"/>
        <end position="17"/>
    </location>
</feature>
<feature type="domain" description="FAD dependent oxidoreductase" evidence="4">
    <location>
        <begin position="204"/>
        <end position="440"/>
    </location>
</feature>
<gene>
    <name evidence="5" type="ORF">ACHAWO_000435</name>
</gene>
<accession>A0ABD3P5R4</accession>
<proteinExistence type="predicted"/>
<feature type="region of interest" description="Disordered" evidence="2">
    <location>
        <begin position="696"/>
        <end position="723"/>
    </location>
</feature>
<organism evidence="5 6">
    <name type="scientific">Cyclotella atomus</name>
    <dbReference type="NCBI Taxonomy" id="382360"/>
    <lineage>
        <taxon>Eukaryota</taxon>
        <taxon>Sar</taxon>
        <taxon>Stramenopiles</taxon>
        <taxon>Ochrophyta</taxon>
        <taxon>Bacillariophyta</taxon>
        <taxon>Coscinodiscophyceae</taxon>
        <taxon>Thalassiosirophycidae</taxon>
        <taxon>Stephanodiscales</taxon>
        <taxon>Stephanodiscaceae</taxon>
        <taxon>Cyclotella</taxon>
    </lineage>
</organism>